<dbReference type="AlphaFoldDB" id="A0A0L0SMU7"/>
<dbReference type="EMBL" id="GG745342">
    <property type="protein sequence ID" value="KNE63699.1"/>
    <property type="molecule type" value="Genomic_DNA"/>
</dbReference>
<feature type="compositionally biased region" description="Low complexity" evidence="1">
    <location>
        <begin position="54"/>
        <end position="63"/>
    </location>
</feature>
<sequence length="504" mass="55167">MSSSSSTRRPAPRRPSPRRSTNHRAELDWVMIGYGRWERRHRRAVPQVAATMQAAPAPGPVHHAVSDDKETLRRTQSVDSVDAASVTDSLSDDLMRLLNEHVRVHADDARDHHEDDAQIDTDSACGESIATLSPAPSMANLRGAVVVAETPEIARTPLTLADVPFEILLSITKYLVPSTAALTTASSPGDDAHRDTDIHQTEDRTRLSTLLAVRRTSRLCRTAADAHLASLVTRAIATLTAAESLARDESLAAHLAARPTLQHNRRFMRYLTRAHLVELAALQAPPPDLQRVVEALIRIRGVDLADKRALPMRGVVVVHSEPTRNAAPWRNYAPGTAPWSLVRRELTRPVVRGWVASLAAHVVDAMHRPPWDRKGVAAAREILETLDTTYERMRQVSQPGFHALVVVAACIQYAEAMDAVAQAAERAELITARRGRLERVAKALVPPKPDETDAVSKKVDTQECLDAVVFSKSRRSSAGLSSNAGRTPWYVSQDAVPLLAPGLE</sequence>
<name>A0A0L0SMU7_ALLM3</name>
<evidence type="ECO:0008006" key="4">
    <source>
        <dbReference type="Google" id="ProtNLM"/>
    </source>
</evidence>
<reference evidence="2 3" key="1">
    <citation type="submission" date="2009-11" db="EMBL/GenBank/DDBJ databases">
        <title>Annotation of Allomyces macrogynus ATCC 38327.</title>
        <authorList>
            <consortium name="The Broad Institute Genome Sequencing Platform"/>
            <person name="Russ C."/>
            <person name="Cuomo C."/>
            <person name="Burger G."/>
            <person name="Gray M.W."/>
            <person name="Holland P.W.H."/>
            <person name="King N."/>
            <person name="Lang F.B.F."/>
            <person name="Roger A.J."/>
            <person name="Ruiz-Trillo I."/>
            <person name="Young S.K."/>
            <person name="Zeng Q."/>
            <person name="Gargeya S."/>
            <person name="Fitzgerald M."/>
            <person name="Haas B."/>
            <person name="Abouelleil A."/>
            <person name="Alvarado L."/>
            <person name="Arachchi H.M."/>
            <person name="Berlin A."/>
            <person name="Chapman S.B."/>
            <person name="Gearin G."/>
            <person name="Goldberg J."/>
            <person name="Griggs A."/>
            <person name="Gujja S."/>
            <person name="Hansen M."/>
            <person name="Heiman D."/>
            <person name="Howarth C."/>
            <person name="Larimer J."/>
            <person name="Lui A."/>
            <person name="MacDonald P.J.P."/>
            <person name="McCowen C."/>
            <person name="Montmayeur A."/>
            <person name="Murphy C."/>
            <person name="Neiman D."/>
            <person name="Pearson M."/>
            <person name="Priest M."/>
            <person name="Roberts A."/>
            <person name="Saif S."/>
            <person name="Shea T."/>
            <person name="Sisk P."/>
            <person name="Stolte C."/>
            <person name="Sykes S."/>
            <person name="Wortman J."/>
            <person name="Nusbaum C."/>
            <person name="Birren B."/>
        </authorList>
    </citation>
    <scope>NUCLEOTIDE SEQUENCE [LARGE SCALE GENOMIC DNA]</scope>
    <source>
        <strain evidence="2 3">ATCC 38327</strain>
    </source>
</reference>
<dbReference type="eggNOG" id="ENOG502SW5N">
    <property type="taxonomic scope" value="Eukaryota"/>
</dbReference>
<feature type="region of interest" description="Disordered" evidence="1">
    <location>
        <begin position="53"/>
        <end position="84"/>
    </location>
</feature>
<evidence type="ECO:0000313" key="2">
    <source>
        <dbReference type="EMBL" id="KNE63699.1"/>
    </source>
</evidence>
<keyword evidence="3" id="KW-1185">Reference proteome</keyword>
<gene>
    <name evidence="2" type="ORF">AMAG_08795</name>
</gene>
<feature type="region of interest" description="Disordered" evidence="1">
    <location>
        <begin position="1"/>
        <end position="22"/>
    </location>
</feature>
<dbReference type="Proteomes" id="UP000054350">
    <property type="component" value="Unassembled WGS sequence"/>
</dbReference>
<dbReference type="OrthoDB" id="2143324at2759"/>
<dbReference type="VEuPathDB" id="FungiDB:AMAG_08795"/>
<evidence type="ECO:0000256" key="1">
    <source>
        <dbReference type="SAM" id="MobiDB-lite"/>
    </source>
</evidence>
<evidence type="ECO:0000313" key="3">
    <source>
        <dbReference type="Proteomes" id="UP000054350"/>
    </source>
</evidence>
<reference evidence="3" key="2">
    <citation type="submission" date="2009-11" db="EMBL/GenBank/DDBJ databases">
        <title>The Genome Sequence of Allomyces macrogynus strain ATCC 38327.</title>
        <authorList>
            <consortium name="The Broad Institute Genome Sequencing Platform"/>
            <person name="Russ C."/>
            <person name="Cuomo C."/>
            <person name="Shea T."/>
            <person name="Young S.K."/>
            <person name="Zeng Q."/>
            <person name="Koehrsen M."/>
            <person name="Haas B."/>
            <person name="Borodovsky M."/>
            <person name="Guigo R."/>
            <person name="Alvarado L."/>
            <person name="Berlin A."/>
            <person name="Borenstein D."/>
            <person name="Chen Z."/>
            <person name="Engels R."/>
            <person name="Freedman E."/>
            <person name="Gellesch M."/>
            <person name="Goldberg J."/>
            <person name="Griggs A."/>
            <person name="Gujja S."/>
            <person name="Heiman D."/>
            <person name="Hepburn T."/>
            <person name="Howarth C."/>
            <person name="Jen D."/>
            <person name="Larson L."/>
            <person name="Lewis B."/>
            <person name="Mehta T."/>
            <person name="Park D."/>
            <person name="Pearson M."/>
            <person name="Roberts A."/>
            <person name="Saif S."/>
            <person name="Shenoy N."/>
            <person name="Sisk P."/>
            <person name="Stolte C."/>
            <person name="Sykes S."/>
            <person name="Walk T."/>
            <person name="White J."/>
            <person name="Yandava C."/>
            <person name="Burger G."/>
            <person name="Gray M.W."/>
            <person name="Holland P.W.H."/>
            <person name="King N."/>
            <person name="Lang F.B.F."/>
            <person name="Roger A.J."/>
            <person name="Ruiz-Trillo I."/>
            <person name="Lander E."/>
            <person name="Nusbaum C."/>
        </authorList>
    </citation>
    <scope>NUCLEOTIDE SEQUENCE [LARGE SCALE GENOMIC DNA]</scope>
    <source>
        <strain evidence="3">ATCC 38327</strain>
    </source>
</reference>
<accession>A0A0L0SMU7</accession>
<dbReference type="Gene3D" id="1.20.920.20">
    <property type="match status" value="1"/>
</dbReference>
<feature type="compositionally biased region" description="Basic residues" evidence="1">
    <location>
        <begin position="10"/>
        <end position="22"/>
    </location>
</feature>
<protein>
    <recommendedName>
        <fullName evidence="4">F-box domain-containing protein</fullName>
    </recommendedName>
</protein>
<feature type="compositionally biased region" description="Basic and acidic residues" evidence="1">
    <location>
        <begin position="64"/>
        <end position="73"/>
    </location>
</feature>
<proteinExistence type="predicted"/>
<organism evidence="2 3">
    <name type="scientific">Allomyces macrogynus (strain ATCC 38327)</name>
    <name type="common">Allomyces javanicus var. macrogynus</name>
    <dbReference type="NCBI Taxonomy" id="578462"/>
    <lineage>
        <taxon>Eukaryota</taxon>
        <taxon>Fungi</taxon>
        <taxon>Fungi incertae sedis</taxon>
        <taxon>Blastocladiomycota</taxon>
        <taxon>Blastocladiomycetes</taxon>
        <taxon>Blastocladiales</taxon>
        <taxon>Blastocladiaceae</taxon>
        <taxon>Allomyces</taxon>
    </lineage>
</organism>